<dbReference type="EMBL" id="MU274911">
    <property type="protein sequence ID" value="KAI0089142.1"/>
    <property type="molecule type" value="Genomic_DNA"/>
</dbReference>
<comment type="caution">
    <text evidence="1">The sequence shown here is derived from an EMBL/GenBank/DDBJ whole genome shotgun (WGS) entry which is preliminary data.</text>
</comment>
<name>A0ACB8U4A1_9APHY</name>
<sequence>MPLDPQALLACQAAMHCVPPRENLTYARAAIQLQEDRSTDALKEDEDSGMPRIRPMGFKDIPRVVRTVFGALDESHDPMRRYLVDTSDFKPTRLTYLITYLSNFVMYTLWVVLGLGWVIDGGDSFIIAQLNPPNEQTHLSPLVKWFSDFFWKMNGPFGFIFTQEQRNRQTEIHTTQSTSTHLALGARIKDMLKISTLATHPSAQRKGYASALIRRVTEEADRQNRATYLYSSNHFASLGFYHSLGFKTVGTYEVGKENEGWEGEPVVVGIMVREPRKAVYSDAKAASLV</sequence>
<protein>
    <submittedName>
        <fullName evidence="1">Uncharacterized protein</fullName>
    </submittedName>
</protein>
<dbReference type="Proteomes" id="UP001055072">
    <property type="component" value="Unassembled WGS sequence"/>
</dbReference>
<evidence type="ECO:0000313" key="2">
    <source>
        <dbReference type="Proteomes" id="UP001055072"/>
    </source>
</evidence>
<reference evidence="1" key="1">
    <citation type="journal article" date="2021" name="Environ. Microbiol.">
        <title>Gene family expansions and transcriptome signatures uncover fungal adaptations to wood decay.</title>
        <authorList>
            <person name="Hage H."/>
            <person name="Miyauchi S."/>
            <person name="Viragh M."/>
            <person name="Drula E."/>
            <person name="Min B."/>
            <person name="Chaduli D."/>
            <person name="Navarro D."/>
            <person name="Favel A."/>
            <person name="Norest M."/>
            <person name="Lesage-Meessen L."/>
            <person name="Balint B."/>
            <person name="Merenyi Z."/>
            <person name="de Eugenio L."/>
            <person name="Morin E."/>
            <person name="Martinez A.T."/>
            <person name="Baldrian P."/>
            <person name="Stursova M."/>
            <person name="Martinez M.J."/>
            <person name="Novotny C."/>
            <person name="Magnuson J.K."/>
            <person name="Spatafora J.W."/>
            <person name="Maurice S."/>
            <person name="Pangilinan J."/>
            <person name="Andreopoulos W."/>
            <person name="LaButti K."/>
            <person name="Hundley H."/>
            <person name="Na H."/>
            <person name="Kuo A."/>
            <person name="Barry K."/>
            <person name="Lipzen A."/>
            <person name="Henrissat B."/>
            <person name="Riley R."/>
            <person name="Ahrendt S."/>
            <person name="Nagy L.G."/>
            <person name="Grigoriev I.V."/>
            <person name="Martin F."/>
            <person name="Rosso M.N."/>
        </authorList>
    </citation>
    <scope>NUCLEOTIDE SEQUENCE</scope>
    <source>
        <strain evidence="1">CBS 384.51</strain>
    </source>
</reference>
<evidence type="ECO:0000313" key="1">
    <source>
        <dbReference type="EMBL" id="KAI0089142.1"/>
    </source>
</evidence>
<proteinExistence type="predicted"/>
<keyword evidence="2" id="KW-1185">Reference proteome</keyword>
<accession>A0ACB8U4A1</accession>
<organism evidence="1 2">
    <name type="scientific">Irpex rosettiformis</name>
    <dbReference type="NCBI Taxonomy" id="378272"/>
    <lineage>
        <taxon>Eukaryota</taxon>
        <taxon>Fungi</taxon>
        <taxon>Dikarya</taxon>
        <taxon>Basidiomycota</taxon>
        <taxon>Agaricomycotina</taxon>
        <taxon>Agaricomycetes</taxon>
        <taxon>Polyporales</taxon>
        <taxon>Irpicaceae</taxon>
        <taxon>Irpex</taxon>
    </lineage>
</organism>
<gene>
    <name evidence="1" type="ORF">BDY19DRAFT_126626</name>
</gene>